<dbReference type="EMBL" id="JAUUTY010000007">
    <property type="protein sequence ID" value="KAK1613376.1"/>
    <property type="molecule type" value="Genomic_DNA"/>
</dbReference>
<feature type="compositionally biased region" description="Basic residues" evidence="1">
    <location>
        <begin position="168"/>
        <end position="182"/>
    </location>
</feature>
<evidence type="ECO:0000313" key="3">
    <source>
        <dbReference type="Proteomes" id="UP001231189"/>
    </source>
</evidence>
<dbReference type="AlphaFoldDB" id="A0AAD8R3L8"/>
<proteinExistence type="predicted"/>
<keyword evidence="3" id="KW-1185">Reference proteome</keyword>
<sequence>MLCAPQVSDKRLTSHMQCKGLVRDTDNRFSEGQLVHCPVYVFPENRDKKFTVFSRGNSSDWRLAQFLSSIQEINRTSYLTSGIAVTEGFELIHWLDQPNEKNMQDRDISFKPLPNRGTTLGQQGHRKKVKNSLTTCPTCHVVANTSSGLVTTPLISDSDTLHDDGKPPKRSSKKRRNKSKHCRQATCENHNLLPELLCEEQIDAASPLEVLLPDLLAGKLSDTSSSASLLLKDTHMGKDNAESSNGYVEHRTIQNLSTVESDGKDGPGCTGSSNITIGERVSCEGDPYLDVGERVQCSSEACSSKLFLPDSSERSGRRSRKTSSYNNANRVVGSNRHIHSAKDSPVSVWQKVEKLNKEKSYGAGHEDMNALENTNRPMDKHHCRRSCKHHSPDVPVEMELTTENSALNYCRKFSRCMYKKQAPFLYAPKNCIPKMPKKHSQQIEELSMLQQLVCAHSLDSHSVPQSTSKEACTLVIQDDAHSPCHENKAISTDLHSMNSCADACLAKAEEPKDVKSYPASAHMPHKWVPIVKRDKIQFDLPEGSVVEVSVPANDVSGYANIDAQRNVSDVPASTKREDSEVATEVPAKLNSSGQPDSKCQGHVETGTAFSKIIEAVSDAYRVQQRAEDIQLLVGRPMADFEQFIYSASPVLHCIPCLTGCNSSSQECIIDRSCFHQTADISLSSIWQWYEEPGCYGLEVKAQDLRRSKGFWNSHHQFNAYFVPYLSAVQLFGQPKRTVGKDATDTGGARSKTSSCLSSLPILAKLLPQESNQRNSLSALHVEDDQQLETIEPIFEFFESEQPFWRRQLFDKVKELIDGAKQSNCQISGDPKNLELNLHDLHPASWYCVAWYPIYRIPDGKFQAAFLTYHSLGHWVHRRSSSDQAGHGHVVLPVMGLQSYNDKGEWWFQTSRSSSEDVNSTDSSCSQVSQVLRERVLTLKQAAAAMARADVPSKDRMRSRNRHPDYEFFLSRFR</sequence>
<name>A0AAD8R3L8_LOLMU</name>
<dbReference type="Pfam" id="PF05623">
    <property type="entry name" value="DUF789"/>
    <property type="match status" value="1"/>
</dbReference>
<reference evidence="2" key="1">
    <citation type="submission" date="2023-07" db="EMBL/GenBank/DDBJ databases">
        <title>A chromosome-level genome assembly of Lolium multiflorum.</title>
        <authorList>
            <person name="Chen Y."/>
            <person name="Copetti D."/>
            <person name="Kolliker R."/>
            <person name="Studer B."/>
        </authorList>
    </citation>
    <scope>NUCLEOTIDE SEQUENCE</scope>
    <source>
        <strain evidence="2">02402/16</strain>
        <tissue evidence="2">Leaf</tissue>
    </source>
</reference>
<feature type="region of interest" description="Disordered" evidence="1">
    <location>
        <begin position="308"/>
        <end position="331"/>
    </location>
</feature>
<evidence type="ECO:0000256" key="1">
    <source>
        <dbReference type="SAM" id="MobiDB-lite"/>
    </source>
</evidence>
<feature type="region of interest" description="Disordered" evidence="1">
    <location>
        <begin position="568"/>
        <end position="600"/>
    </location>
</feature>
<dbReference type="Proteomes" id="UP001231189">
    <property type="component" value="Unassembled WGS sequence"/>
</dbReference>
<protein>
    <submittedName>
        <fullName evidence="2">Uncharacterized protein</fullName>
    </submittedName>
</protein>
<feature type="region of interest" description="Disordered" evidence="1">
    <location>
        <begin position="153"/>
        <end position="182"/>
    </location>
</feature>
<accession>A0AAD8R3L8</accession>
<gene>
    <name evidence="2" type="ORF">QYE76_037049</name>
</gene>
<evidence type="ECO:0000313" key="2">
    <source>
        <dbReference type="EMBL" id="KAK1613376.1"/>
    </source>
</evidence>
<dbReference type="InterPro" id="IPR008507">
    <property type="entry name" value="DUF789"/>
</dbReference>
<comment type="caution">
    <text evidence="2">The sequence shown here is derived from an EMBL/GenBank/DDBJ whole genome shotgun (WGS) entry which is preliminary data.</text>
</comment>
<dbReference type="PANTHER" id="PTHR32010">
    <property type="entry name" value="PHOTOSYSTEM II STABILITY/ASSEMBLY FACTOR HCF136, CHLOROPLASTIC"/>
    <property type="match status" value="1"/>
</dbReference>
<organism evidence="2 3">
    <name type="scientific">Lolium multiflorum</name>
    <name type="common">Italian ryegrass</name>
    <name type="synonym">Lolium perenne subsp. multiflorum</name>
    <dbReference type="NCBI Taxonomy" id="4521"/>
    <lineage>
        <taxon>Eukaryota</taxon>
        <taxon>Viridiplantae</taxon>
        <taxon>Streptophyta</taxon>
        <taxon>Embryophyta</taxon>
        <taxon>Tracheophyta</taxon>
        <taxon>Spermatophyta</taxon>
        <taxon>Magnoliopsida</taxon>
        <taxon>Liliopsida</taxon>
        <taxon>Poales</taxon>
        <taxon>Poaceae</taxon>
        <taxon>BOP clade</taxon>
        <taxon>Pooideae</taxon>
        <taxon>Poodae</taxon>
        <taxon>Poeae</taxon>
        <taxon>Poeae Chloroplast Group 2 (Poeae type)</taxon>
        <taxon>Loliodinae</taxon>
        <taxon>Loliinae</taxon>
        <taxon>Lolium</taxon>
    </lineage>
</organism>
<dbReference type="PANTHER" id="PTHR32010:SF18">
    <property type="entry name" value="DUF789 FAMILY PROTEIN"/>
    <property type="match status" value="1"/>
</dbReference>